<reference evidence="1 2" key="1">
    <citation type="journal article" date="2020" name="Nat. Food">
        <title>A phased Vanilla planifolia genome enables genetic improvement of flavour and production.</title>
        <authorList>
            <person name="Hasing T."/>
            <person name="Tang H."/>
            <person name="Brym M."/>
            <person name="Khazi F."/>
            <person name="Huang T."/>
            <person name="Chambers A.H."/>
        </authorList>
    </citation>
    <scope>NUCLEOTIDE SEQUENCE [LARGE SCALE GENOMIC DNA]</scope>
    <source>
        <tissue evidence="1">Leaf</tissue>
    </source>
</reference>
<name>A0A835U330_VANPL</name>
<organism evidence="1 2">
    <name type="scientific">Vanilla planifolia</name>
    <name type="common">Vanilla</name>
    <dbReference type="NCBI Taxonomy" id="51239"/>
    <lineage>
        <taxon>Eukaryota</taxon>
        <taxon>Viridiplantae</taxon>
        <taxon>Streptophyta</taxon>
        <taxon>Embryophyta</taxon>
        <taxon>Tracheophyta</taxon>
        <taxon>Spermatophyta</taxon>
        <taxon>Magnoliopsida</taxon>
        <taxon>Liliopsida</taxon>
        <taxon>Asparagales</taxon>
        <taxon>Orchidaceae</taxon>
        <taxon>Vanilloideae</taxon>
        <taxon>Vanilleae</taxon>
        <taxon>Vanilla</taxon>
    </lineage>
</organism>
<dbReference type="Proteomes" id="UP000639772">
    <property type="component" value="Unassembled WGS sequence"/>
</dbReference>
<comment type="caution">
    <text evidence="1">The sequence shown here is derived from an EMBL/GenBank/DDBJ whole genome shotgun (WGS) entry which is preliminary data.</text>
</comment>
<sequence>MERFQDKKANLQVKALEESESWQNSHYNARKMGRKETAGDASNPLDFAYPRSHVELRGARAYATKNIYSMSSPEPESMKSLMEAELLEENEVKLHSRRDAHKGKHSWRDAHKGNFENYDQIGVDQPKVETCAKKKKLLIMHMYHKEVLENQYPRGDPVSTHLESILRTSFLVGLSKVQLDKPVEMDNGVQQGKIDRRTRSKVRVVFNSTPIKIIAGMKFLSESRQISREVTRKFILLSHVYKRAGIHTLVEFHFVSSVWPAREEHSGKLISYKTFTWKKFPKGLSL</sequence>
<dbReference type="AlphaFoldDB" id="A0A835U330"/>
<dbReference type="OrthoDB" id="993at2759"/>
<gene>
    <name evidence="1" type="ORF">HPP92_028513</name>
</gene>
<proteinExistence type="predicted"/>
<evidence type="ECO:0000313" key="1">
    <source>
        <dbReference type="EMBL" id="KAG0447038.1"/>
    </source>
</evidence>
<accession>A0A835U330</accession>
<evidence type="ECO:0000313" key="2">
    <source>
        <dbReference type="Proteomes" id="UP000639772"/>
    </source>
</evidence>
<protein>
    <submittedName>
        <fullName evidence="1">Uncharacterized protein</fullName>
    </submittedName>
</protein>
<dbReference type="EMBL" id="JADCNM010000508">
    <property type="protein sequence ID" value="KAG0447038.1"/>
    <property type="molecule type" value="Genomic_DNA"/>
</dbReference>